<reference evidence="3 4" key="1">
    <citation type="submission" date="2021-01" db="EMBL/GenBank/DDBJ databases">
        <title>Actinoplanes sp. nov. LDG1-06 isolated from lichen.</title>
        <authorList>
            <person name="Saeng-In P."/>
            <person name="Phongsopitanun W."/>
            <person name="Kanchanasin P."/>
            <person name="Yuki M."/>
            <person name="Kudo T."/>
            <person name="Ohkuma M."/>
            <person name="Tanasupawat S."/>
        </authorList>
    </citation>
    <scope>NUCLEOTIDE SEQUENCE [LARGE SCALE GENOMIC DNA]</scope>
    <source>
        <strain evidence="3 4">LDG1-06</strain>
    </source>
</reference>
<evidence type="ECO:0000256" key="1">
    <source>
        <dbReference type="SAM" id="MobiDB-lite"/>
    </source>
</evidence>
<name>A0ABS2AIE9_9ACTN</name>
<keyword evidence="2" id="KW-0812">Transmembrane</keyword>
<keyword evidence="4" id="KW-1185">Reference proteome</keyword>
<dbReference type="InterPro" id="IPR012902">
    <property type="entry name" value="N_methyl_site"/>
</dbReference>
<organism evidence="3 4">
    <name type="scientific">Paractinoplanes ovalisporus</name>
    <dbReference type="NCBI Taxonomy" id="2810368"/>
    <lineage>
        <taxon>Bacteria</taxon>
        <taxon>Bacillati</taxon>
        <taxon>Actinomycetota</taxon>
        <taxon>Actinomycetes</taxon>
        <taxon>Micromonosporales</taxon>
        <taxon>Micromonosporaceae</taxon>
        <taxon>Paractinoplanes</taxon>
    </lineage>
</organism>
<proteinExistence type="predicted"/>
<keyword evidence="2" id="KW-1133">Transmembrane helix</keyword>
<feature type="transmembrane region" description="Helical" evidence="2">
    <location>
        <begin position="12"/>
        <end position="36"/>
    </location>
</feature>
<evidence type="ECO:0000313" key="3">
    <source>
        <dbReference type="EMBL" id="MBM2619622.1"/>
    </source>
</evidence>
<feature type="region of interest" description="Disordered" evidence="1">
    <location>
        <begin position="190"/>
        <end position="214"/>
    </location>
</feature>
<gene>
    <name evidence="3" type="ORF">JIG36_29180</name>
</gene>
<protein>
    <submittedName>
        <fullName evidence="3">Prepilin-type N-terminal cleavage/methylation domain-containing protein</fullName>
    </submittedName>
</protein>
<dbReference type="EMBL" id="JAENHP010000011">
    <property type="protein sequence ID" value="MBM2619622.1"/>
    <property type="molecule type" value="Genomic_DNA"/>
</dbReference>
<dbReference type="NCBIfam" id="TIGR02532">
    <property type="entry name" value="IV_pilin_GFxxxE"/>
    <property type="match status" value="1"/>
</dbReference>
<accession>A0ABS2AIE9</accession>
<dbReference type="Proteomes" id="UP000632138">
    <property type="component" value="Unassembled WGS sequence"/>
</dbReference>
<evidence type="ECO:0000313" key="4">
    <source>
        <dbReference type="Proteomes" id="UP000632138"/>
    </source>
</evidence>
<dbReference type="RefSeq" id="WP_236048427.1">
    <property type="nucleotide sequence ID" value="NZ_JAENHP010000011.1"/>
</dbReference>
<comment type="caution">
    <text evidence="3">The sequence shown here is derived from an EMBL/GenBank/DDBJ whole genome shotgun (WGS) entry which is preliminary data.</text>
</comment>
<sequence length="214" mass="22875">MRPRDDDGVTLIEIVFAMLIMGIAGSLFTVAVIQIYRSTNQVEASFDAQRQIEAMYVRLDTEIRYARSISDPAKVSGDWYVEYLLSVSNVDTCVGLRLNTTTGELQRRQWTKNIDPLVPSAWTVLASNVVGTTPFTVIPADKKTLTGFRFQRLTLAMSSVVGGGGGQGGGTRAGSTQETNVTFTALNASAAQSDTSSTGDSNASTCTEARGVAS</sequence>
<evidence type="ECO:0000256" key="2">
    <source>
        <dbReference type="SAM" id="Phobius"/>
    </source>
</evidence>
<keyword evidence="2" id="KW-0472">Membrane</keyword>
<feature type="compositionally biased region" description="Polar residues" evidence="1">
    <location>
        <begin position="190"/>
        <end position="207"/>
    </location>
</feature>